<name>A0A8H9GKP1_9MICO</name>
<reference evidence="1" key="1">
    <citation type="journal article" date="2014" name="Int. J. Syst. Evol. Microbiol.">
        <title>Complete genome sequence of Corynebacterium casei LMG S-19264T (=DSM 44701T), isolated from a smear-ripened cheese.</title>
        <authorList>
            <consortium name="US DOE Joint Genome Institute (JGI-PGF)"/>
            <person name="Walter F."/>
            <person name="Albersmeier A."/>
            <person name="Kalinowski J."/>
            <person name="Ruckert C."/>
        </authorList>
    </citation>
    <scope>NUCLEOTIDE SEQUENCE</scope>
    <source>
        <strain evidence="1">JCM 3051</strain>
    </source>
</reference>
<reference evidence="1" key="2">
    <citation type="submission" date="2020-09" db="EMBL/GenBank/DDBJ databases">
        <authorList>
            <person name="Sun Q."/>
            <person name="Ohkuma M."/>
        </authorList>
    </citation>
    <scope>NUCLEOTIDE SEQUENCE</scope>
    <source>
        <strain evidence="1">JCM 3051</strain>
    </source>
</reference>
<dbReference type="RefSeq" id="WP_189087126.1">
    <property type="nucleotide sequence ID" value="NZ_BMPT01000016.1"/>
</dbReference>
<organism evidence="1 2">
    <name type="scientific">Promicromonospora citrea</name>
    <dbReference type="NCBI Taxonomy" id="43677"/>
    <lineage>
        <taxon>Bacteria</taxon>
        <taxon>Bacillati</taxon>
        <taxon>Actinomycetota</taxon>
        <taxon>Actinomycetes</taxon>
        <taxon>Micrococcales</taxon>
        <taxon>Promicromonosporaceae</taxon>
        <taxon>Promicromonospora</taxon>
    </lineage>
</organism>
<evidence type="ECO:0000313" key="2">
    <source>
        <dbReference type="Proteomes" id="UP000655589"/>
    </source>
</evidence>
<evidence type="ECO:0000313" key="1">
    <source>
        <dbReference type="EMBL" id="GGM36211.1"/>
    </source>
</evidence>
<dbReference type="EMBL" id="BMPT01000016">
    <property type="protein sequence ID" value="GGM36211.1"/>
    <property type="molecule type" value="Genomic_DNA"/>
</dbReference>
<sequence>MFPDLDLNDPTWGNLEDPDWSIEFNIGREDPVESIMLHVRGGGDVVEVIQRAARALGCRALDGSSGEFIEDGGADGWADFQAYRDSVLGQGGVS</sequence>
<comment type="caution">
    <text evidence="1">The sequence shown here is derived from an EMBL/GenBank/DDBJ whole genome shotgun (WGS) entry which is preliminary data.</text>
</comment>
<proteinExistence type="predicted"/>
<dbReference type="Proteomes" id="UP000655589">
    <property type="component" value="Unassembled WGS sequence"/>
</dbReference>
<protein>
    <submittedName>
        <fullName evidence="1">Uncharacterized protein</fullName>
    </submittedName>
</protein>
<accession>A0A8H9GKP1</accession>
<gene>
    <name evidence="1" type="ORF">GCM10010102_34490</name>
</gene>
<dbReference type="AlphaFoldDB" id="A0A8H9GKP1"/>
<keyword evidence="2" id="KW-1185">Reference proteome</keyword>